<keyword evidence="7" id="KW-1133">Transmembrane helix</keyword>
<evidence type="ECO:0000259" key="8">
    <source>
        <dbReference type="PROSITE" id="PS51794"/>
    </source>
</evidence>
<dbReference type="GO" id="GO:0106408">
    <property type="term" value="F:diadenylate cyclase activity"/>
    <property type="evidence" value="ECO:0007669"/>
    <property type="project" value="UniProtKB-EC"/>
</dbReference>
<evidence type="ECO:0000256" key="1">
    <source>
        <dbReference type="ARBA" id="ARBA00000877"/>
    </source>
</evidence>
<comment type="catalytic activity">
    <reaction evidence="1">
        <text>2 ATP = 3',3'-c-di-AMP + 2 diphosphate</text>
        <dbReference type="Rhea" id="RHEA:35655"/>
        <dbReference type="ChEBI" id="CHEBI:30616"/>
        <dbReference type="ChEBI" id="CHEBI:33019"/>
        <dbReference type="ChEBI" id="CHEBI:71500"/>
        <dbReference type="EC" id="2.7.7.85"/>
    </reaction>
</comment>
<dbReference type="InterPro" id="IPR036888">
    <property type="entry name" value="DNA_integrity_DisA_N_sf"/>
</dbReference>
<keyword evidence="5" id="KW-0067">ATP-binding</keyword>
<evidence type="ECO:0000313" key="10">
    <source>
        <dbReference type="Proteomes" id="UP000239867"/>
    </source>
</evidence>
<keyword evidence="2" id="KW-0808">Transferase</keyword>
<dbReference type="KEGG" id="deo:CAY53_00865"/>
<evidence type="ECO:0000256" key="6">
    <source>
        <dbReference type="SAM" id="MobiDB-lite"/>
    </source>
</evidence>
<dbReference type="Pfam" id="PF02457">
    <property type="entry name" value="DAC"/>
    <property type="match status" value="1"/>
</dbReference>
<protein>
    <recommendedName>
        <fullName evidence="8">DAC domain-containing protein</fullName>
    </recommendedName>
</protein>
<feature type="transmembrane region" description="Helical" evidence="7">
    <location>
        <begin position="268"/>
        <end position="288"/>
    </location>
</feature>
<dbReference type="OrthoDB" id="9807385at2"/>
<sequence length="504" mass="54952">MDISPSLLAVALSWRTLLDIILITTGMFFLLLTLARLGTWKIMAGIFLALVVFIGANLLHLQGIEWIYNNVSHVALIGLIVIFQPELRKVLERAVWAPPKLTPAGSEQLSRLVADCLVAMAKDCCGALIVYPGREPIGDKITGGFELNAEPSYPLILSLFDDSSPGHDGALIVEGDRLARFGVRLPMSTTTRLADSYGTRHHAAMGMAEQSDALVLVVSEERGQMAAFYESEMLPLEGQEAVCQLINAHLERIGQVRRKRKSRVFNKVHFLLVMISLFTATALSLSVLDTSRNIVERSVSAPVDYTQSTVDGSVLVGDRGTEVILHLSGPLTDMDELRQRPPHVNIDLSTLEEGRHSVVITSENLNLPKNITLLDVSPAQLDLTLAPMERKNLPITPQLIGKLPGGLKLKKVSVSPETVLVTMPKVKKGQGAFKILTTPIYLDSISADSSIFCGVAARPAIQPVSKSWPNVEVRVEVESVTPPKPEESRKPGAETALQHNSKPK</sequence>
<dbReference type="PROSITE" id="PS51794">
    <property type="entry name" value="DAC"/>
    <property type="match status" value="1"/>
</dbReference>
<feature type="region of interest" description="Disordered" evidence="6">
    <location>
        <begin position="476"/>
        <end position="504"/>
    </location>
</feature>
<dbReference type="EMBL" id="CP021255">
    <property type="protein sequence ID" value="AVD70209.1"/>
    <property type="molecule type" value="Genomic_DNA"/>
</dbReference>
<evidence type="ECO:0000313" key="9">
    <source>
        <dbReference type="EMBL" id="AVD70209.1"/>
    </source>
</evidence>
<dbReference type="GO" id="GO:0005524">
    <property type="term" value="F:ATP binding"/>
    <property type="evidence" value="ECO:0007669"/>
    <property type="project" value="UniProtKB-KW"/>
</dbReference>
<dbReference type="RefSeq" id="WP_104935534.1">
    <property type="nucleotide sequence ID" value="NZ_CP021255.1"/>
</dbReference>
<feature type="transmembrane region" description="Helical" evidence="7">
    <location>
        <begin position="42"/>
        <end position="60"/>
    </location>
</feature>
<proteinExistence type="predicted"/>
<keyword evidence="4" id="KW-0547">Nucleotide-binding</keyword>
<dbReference type="Gene3D" id="2.170.120.30">
    <property type="match status" value="1"/>
</dbReference>
<feature type="domain" description="DAC" evidence="8">
    <location>
        <begin position="84"/>
        <end position="239"/>
    </location>
</feature>
<reference evidence="9 10" key="1">
    <citation type="journal article" date="2018" name="MBio">
        <title>Insights into the evolution of host association through the isolation and characterization of a novel human periodontal pathobiont, Desulfobulbus oralis.</title>
        <authorList>
            <person name="Cross K.L."/>
            <person name="Chirania P."/>
            <person name="Xiong W."/>
            <person name="Beall C.J."/>
            <person name="Elkins J.G."/>
            <person name="Giannone R.J."/>
            <person name="Griffen A.L."/>
            <person name="Guss A.M."/>
            <person name="Hettich R.L."/>
            <person name="Joshi S.S."/>
            <person name="Mokrzan E.M."/>
            <person name="Martin R.K."/>
            <person name="Zhulin I.B."/>
            <person name="Leys E.J."/>
            <person name="Podar M."/>
        </authorList>
    </citation>
    <scope>NUCLEOTIDE SEQUENCE [LARGE SCALE GENOMIC DNA]</scope>
    <source>
        <strain evidence="9 10">ORNL</strain>
    </source>
</reference>
<evidence type="ECO:0000256" key="3">
    <source>
        <dbReference type="ARBA" id="ARBA00022695"/>
    </source>
</evidence>
<accession>A0A2L1GKM1</accession>
<dbReference type="PANTHER" id="PTHR34185">
    <property type="entry name" value="DIADENYLATE CYCLASE"/>
    <property type="match status" value="1"/>
</dbReference>
<feature type="transmembrane region" description="Helical" evidence="7">
    <location>
        <begin position="66"/>
        <end position="83"/>
    </location>
</feature>
<dbReference type="InterPro" id="IPR003390">
    <property type="entry name" value="DNA_integrity_scan_DisA_N"/>
</dbReference>
<keyword evidence="3" id="KW-0548">Nucleotidyltransferase</keyword>
<dbReference type="GO" id="GO:0004016">
    <property type="term" value="F:adenylate cyclase activity"/>
    <property type="evidence" value="ECO:0007669"/>
    <property type="project" value="TreeGrafter"/>
</dbReference>
<keyword evidence="10" id="KW-1185">Reference proteome</keyword>
<keyword evidence="7" id="KW-0812">Transmembrane</keyword>
<organism evidence="9 10">
    <name type="scientific">Desulfobulbus oralis</name>
    <dbReference type="NCBI Taxonomy" id="1986146"/>
    <lineage>
        <taxon>Bacteria</taxon>
        <taxon>Pseudomonadati</taxon>
        <taxon>Thermodesulfobacteriota</taxon>
        <taxon>Desulfobulbia</taxon>
        <taxon>Desulfobulbales</taxon>
        <taxon>Desulfobulbaceae</taxon>
        <taxon>Desulfobulbus</taxon>
    </lineage>
</organism>
<evidence type="ECO:0000256" key="2">
    <source>
        <dbReference type="ARBA" id="ARBA00022679"/>
    </source>
</evidence>
<keyword evidence="7" id="KW-0472">Membrane</keyword>
<dbReference type="AlphaFoldDB" id="A0A2L1GKM1"/>
<name>A0A2L1GKM1_9BACT</name>
<gene>
    <name evidence="9" type="ORF">CAY53_00865</name>
</gene>
<evidence type="ECO:0000256" key="7">
    <source>
        <dbReference type="SAM" id="Phobius"/>
    </source>
</evidence>
<dbReference type="Gene3D" id="3.40.1700.10">
    <property type="entry name" value="DNA integrity scanning protein, DisA, N-terminal domain"/>
    <property type="match status" value="1"/>
</dbReference>
<feature type="transmembrane region" description="Helical" evidence="7">
    <location>
        <begin position="12"/>
        <end position="35"/>
    </location>
</feature>
<evidence type="ECO:0000256" key="4">
    <source>
        <dbReference type="ARBA" id="ARBA00022741"/>
    </source>
</evidence>
<dbReference type="Proteomes" id="UP000239867">
    <property type="component" value="Chromosome"/>
</dbReference>
<evidence type="ECO:0000256" key="5">
    <source>
        <dbReference type="ARBA" id="ARBA00022840"/>
    </source>
</evidence>
<dbReference type="SUPFAM" id="SSF143597">
    <property type="entry name" value="YojJ-like"/>
    <property type="match status" value="1"/>
</dbReference>
<dbReference type="PANTHER" id="PTHR34185:SF1">
    <property type="entry name" value="DIADENYLATE CYCLASE"/>
    <property type="match status" value="1"/>
</dbReference>
<dbReference type="InterPro" id="IPR050338">
    <property type="entry name" value="DisA"/>
</dbReference>